<dbReference type="InterPro" id="IPR014777">
    <property type="entry name" value="4pyrrole_Mease_sub1"/>
</dbReference>
<dbReference type="PROSITE" id="PS00839">
    <property type="entry name" value="SUMT_1"/>
    <property type="match status" value="1"/>
</dbReference>
<dbReference type="InterPro" id="IPR003043">
    <property type="entry name" value="Uropor_MeTrfase_CS"/>
</dbReference>
<dbReference type="InterPro" id="IPR014776">
    <property type="entry name" value="4pyrrole_Mease_sub2"/>
</dbReference>
<keyword evidence="4" id="KW-0949">S-adenosyl-L-methionine</keyword>
<evidence type="ECO:0000256" key="1">
    <source>
        <dbReference type="ARBA" id="ARBA00012162"/>
    </source>
</evidence>
<gene>
    <name evidence="8" type="primary">cobA</name>
    <name evidence="8" type="ORF">H9714_05040</name>
</gene>
<dbReference type="GO" id="GO:0032259">
    <property type="term" value="P:methylation"/>
    <property type="evidence" value="ECO:0007669"/>
    <property type="project" value="UniProtKB-KW"/>
</dbReference>
<keyword evidence="3 8" id="KW-0808">Transferase</keyword>
<reference evidence="8" key="2">
    <citation type="submission" date="2021-04" db="EMBL/GenBank/DDBJ databases">
        <authorList>
            <person name="Gilroy R."/>
        </authorList>
    </citation>
    <scope>NUCLEOTIDE SEQUENCE</scope>
    <source>
        <strain evidence="8">CHK189-11263</strain>
    </source>
</reference>
<dbReference type="GO" id="GO:0004852">
    <property type="term" value="F:uroporphyrinogen-III synthase activity"/>
    <property type="evidence" value="ECO:0007669"/>
    <property type="project" value="InterPro"/>
</dbReference>
<organism evidence="8 9">
    <name type="scientific">Candidatus Flavonifractor intestinipullorum</name>
    <dbReference type="NCBI Taxonomy" id="2838587"/>
    <lineage>
        <taxon>Bacteria</taxon>
        <taxon>Bacillati</taxon>
        <taxon>Bacillota</taxon>
        <taxon>Clostridia</taxon>
        <taxon>Eubacteriales</taxon>
        <taxon>Oscillospiraceae</taxon>
        <taxon>Flavonifractor</taxon>
    </lineage>
</organism>
<evidence type="ECO:0000256" key="5">
    <source>
        <dbReference type="ARBA" id="ARBA00023244"/>
    </source>
</evidence>
<comment type="caution">
    <text evidence="8">The sequence shown here is derived from an EMBL/GenBank/DDBJ whole genome shotgun (WGS) entry which is preliminary data.</text>
</comment>
<sequence>MGKVILVGAGPGDPGLLTVKGREALEGAGVVVYDRLVSPEILALIPAGAKRIDVGKNAGSHPVPQEEINQILLEEGQKDQVVVRLKGGDPFLFGRGGEELELLAAHGVPFEEVPGITSAIAAPAYGGIPVTHRDFCSSLHIVTGHRRAGAALDIDFEALVRTGGTLVFLMGVSALPDICAGLLAAGMDASTPAAVVERGTTPAQRRISAALAGLPARAAEAGVQSPAVIVVGGVCALAEEFDWFGRLPLKGRTVVVTRPKERSGTLSRRLRALGAQVWEYPCIETVPLEPCPALEEALSRLGEYEWLALTSPAGAEYLWSALERSGRDARALSGVRIAALGSGTARALEAHGLRPDFVPEVYDAAHLGAGLAERARGKVLILRAREGSHALTAALEGAKLEYDDVATYETRYENPRSAALRRAVEEGAVDLVTFTSASTVKGFVSSVGEADFSRILGVCIGEQTAAEARKYGIPVAVARKAALESLTACAVEAVSGMEASKEESRWT</sequence>
<dbReference type="InterPro" id="IPR035996">
    <property type="entry name" value="4pyrrol_Methylase_sf"/>
</dbReference>
<dbReference type="SUPFAM" id="SSF53790">
    <property type="entry name" value="Tetrapyrrole methylase"/>
    <property type="match status" value="1"/>
</dbReference>
<feature type="domain" description="Tetrapyrrole biosynthesis uroporphyrinogen III synthase" evidence="7">
    <location>
        <begin position="266"/>
        <end position="487"/>
    </location>
</feature>
<dbReference type="NCBIfam" id="TIGR01469">
    <property type="entry name" value="cobA_cysG_Cterm"/>
    <property type="match status" value="1"/>
</dbReference>
<dbReference type="Proteomes" id="UP000824208">
    <property type="component" value="Unassembled WGS sequence"/>
</dbReference>
<dbReference type="PANTHER" id="PTHR45790:SF3">
    <property type="entry name" value="S-ADENOSYL-L-METHIONINE-DEPENDENT UROPORPHYRINOGEN III METHYLTRANSFERASE, CHLOROPLASTIC"/>
    <property type="match status" value="1"/>
</dbReference>
<dbReference type="GO" id="GO:0004851">
    <property type="term" value="F:uroporphyrin-III C-methyltransferase activity"/>
    <property type="evidence" value="ECO:0007669"/>
    <property type="project" value="UniProtKB-EC"/>
</dbReference>
<dbReference type="Pfam" id="PF02602">
    <property type="entry name" value="HEM4"/>
    <property type="match status" value="1"/>
</dbReference>
<evidence type="ECO:0000256" key="3">
    <source>
        <dbReference type="ARBA" id="ARBA00022679"/>
    </source>
</evidence>
<dbReference type="EC" id="2.1.1.107" evidence="1"/>
<dbReference type="FunFam" id="3.30.950.10:FF:000001">
    <property type="entry name" value="Siroheme synthase"/>
    <property type="match status" value="1"/>
</dbReference>
<dbReference type="InterPro" id="IPR050161">
    <property type="entry name" value="Siro_Cobalamin_biosynth"/>
</dbReference>
<dbReference type="FunFam" id="3.40.1010.10:FF:000001">
    <property type="entry name" value="Siroheme synthase"/>
    <property type="match status" value="1"/>
</dbReference>
<feature type="domain" description="Tetrapyrrole methylase" evidence="6">
    <location>
        <begin position="3"/>
        <end position="212"/>
    </location>
</feature>
<evidence type="ECO:0000256" key="4">
    <source>
        <dbReference type="ARBA" id="ARBA00022691"/>
    </source>
</evidence>
<dbReference type="InterPro" id="IPR000878">
    <property type="entry name" value="4pyrrol_Mease"/>
</dbReference>
<dbReference type="PANTHER" id="PTHR45790">
    <property type="entry name" value="SIROHEME SYNTHASE-RELATED"/>
    <property type="match status" value="1"/>
</dbReference>
<dbReference type="CDD" id="cd11642">
    <property type="entry name" value="SUMT"/>
    <property type="match status" value="1"/>
</dbReference>
<dbReference type="InterPro" id="IPR006366">
    <property type="entry name" value="CobA/CysG_C"/>
</dbReference>
<dbReference type="Pfam" id="PF00590">
    <property type="entry name" value="TP_methylase"/>
    <property type="match status" value="1"/>
</dbReference>
<reference evidence="8" key="1">
    <citation type="journal article" date="2021" name="PeerJ">
        <title>Extensive microbial diversity within the chicken gut microbiome revealed by metagenomics and culture.</title>
        <authorList>
            <person name="Gilroy R."/>
            <person name="Ravi A."/>
            <person name="Getino M."/>
            <person name="Pursley I."/>
            <person name="Horton D.L."/>
            <person name="Alikhan N.F."/>
            <person name="Baker D."/>
            <person name="Gharbi K."/>
            <person name="Hall N."/>
            <person name="Watson M."/>
            <person name="Adriaenssens E.M."/>
            <person name="Foster-Nyarko E."/>
            <person name="Jarju S."/>
            <person name="Secka A."/>
            <person name="Antonio M."/>
            <person name="Oren A."/>
            <person name="Chaudhuri R.R."/>
            <person name="La Ragione R."/>
            <person name="Hildebrand F."/>
            <person name="Pallen M.J."/>
        </authorList>
    </citation>
    <scope>NUCLEOTIDE SEQUENCE</scope>
    <source>
        <strain evidence="8">CHK189-11263</strain>
    </source>
</reference>
<dbReference type="Gene3D" id="3.40.1010.10">
    <property type="entry name" value="Cobalt-precorrin-4 Transmethylase, Domain 1"/>
    <property type="match status" value="1"/>
</dbReference>
<evidence type="ECO:0000313" key="9">
    <source>
        <dbReference type="Proteomes" id="UP000824208"/>
    </source>
</evidence>
<dbReference type="Gene3D" id="3.40.50.10090">
    <property type="match status" value="2"/>
</dbReference>
<dbReference type="GO" id="GO:0019354">
    <property type="term" value="P:siroheme biosynthetic process"/>
    <property type="evidence" value="ECO:0007669"/>
    <property type="project" value="InterPro"/>
</dbReference>
<accession>A0A9D2M9Y4</accession>
<dbReference type="InterPro" id="IPR036108">
    <property type="entry name" value="4pyrrol_syn_uPrphyn_synt_sf"/>
</dbReference>
<keyword evidence="2 8" id="KW-0489">Methyltransferase</keyword>
<dbReference type="Gene3D" id="3.30.950.10">
    <property type="entry name" value="Methyltransferase, Cobalt-precorrin-4 Transmethylase, Domain 2"/>
    <property type="match status" value="1"/>
</dbReference>
<dbReference type="InterPro" id="IPR003754">
    <property type="entry name" value="4pyrrol_synth_uPrphyn_synth"/>
</dbReference>
<name>A0A9D2M9Y4_9FIRM</name>
<proteinExistence type="predicted"/>
<dbReference type="SUPFAM" id="SSF69618">
    <property type="entry name" value="HemD-like"/>
    <property type="match status" value="1"/>
</dbReference>
<dbReference type="NCBIfam" id="NF004790">
    <property type="entry name" value="PRK06136.1"/>
    <property type="match status" value="1"/>
</dbReference>
<keyword evidence="5" id="KW-0627">Porphyrin biosynthesis</keyword>
<dbReference type="CDD" id="cd06578">
    <property type="entry name" value="HemD"/>
    <property type="match status" value="1"/>
</dbReference>
<protein>
    <recommendedName>
        <fullName evidence="1">uroporphyrinogen-III C-methyltransferase</fullName>
        <ecNumber evidence="1">2.1.1.107</ecNumber>
    </recommendedName>
</protein>
<dbReference type="EMBL" id="DWYC01000049">
    <property type="protein sequence ID" value="HJB56901.1"/>
    <property type="molecule type" value="Genomic_DNA"/>
</dbReference>
<evidence type="ECO:0000259" key="7">
    <source>
        <dbReference type="Pfam" id="PF02602"/>
    </source>
</evidence>
<evidence type="ECO:0000256" key="2">
    <source>
        <dbReference type="ARBA" id="ARBA00022603"/>
    </source>
</evidence>
<evidence type="ECO:0000313" key="8">
    <source>
        <dbReference type="EMBL" id="HJB56901.1"/>
    </source>
</evidence>
<dbReference type="AlphaFoldDB" id="A0A9D2M9Y4"/>
<evidence type="ECO:0000259" key="6">
    <source>
        <dbReference type="Pfam" id="PF00590"/>
    </source>
</evidence>